<dbReference type="GeneID" id="109592262"/>
<name>A0AAN0K212_AMPQE</name>
<feature type="region of interest" description="Disordered" evidence="1">
    <location>
        <begin position="172"/>
        <end position="199"/>
    </location>
</feature>
<proteinExistence type="predicted"/>
<dbReference type="AlphaFoldDB" id="A0AAN0K212"/>
<keyword evidence="3" id="KW-1185">Reference proteome</keyword>
<evidence type="ECO:0000313" key="2">
    <source>
        <dbReference type="EnsemblMetazoa" id="XP_019863314.1"/>
    </source>
</evidence>
<sequence>MTENGWLTSIEQDALEFLKMLETYYPTYVYETAKMIYNSSSDHSYQPPVSTLSPVNNTGNVLNMYPETFGGDHPLVWEPVSNPLSPASESQRGLYLETPLVSVLRWNNETRQRILFDAVVISGTNKDSVQSHRLVSPEDQFSYYLLHHDLDTAQSLLPSLSHQTSHSLISASSYDSYGSDKRKSSSESLPSPPPIPPDQLDAAVNLLSSIIK</sequence>
<protein>
    <submittedName>
        <fullName evidence="2">Uncharacterized protein</fullName>
    </submittedName>
</protein>
<reference evidence="3" key="1">
    <citation type="journal article" date="2010" name="Nature">
        <title>The Amphimedon queenslandica genome and the evolution of animal complexity.</title>
        <authorList>
            <person name="Srivastava M."/>
            <person name="Simakov O."/>
            <person name="Chapman J."/>
            <person name="Fahey B."/>
            <person name="Gauthier M.E."/>
            <person name="Mitros T."/>
            <person name="Richards G.S."/>
            <person name="Conaco C."/>
            <person name="Dacre M."/>
            <person name="Hellsten U."/>
            <person name="Larroux C."/>
            <person name="Putnam N.H."/>
            <person name="Stanke M."/>
            <person name="Adamska M."/>
            <person name="Darling A."/>
            <person name="Degnan S.M."/>
            <person name="Oakley T.H."/>
            <person name="Plachetzki D.C."/>
            <person name="Zhai Y."/>
            <person name="Adamski M."/>
            <person name="Calcino A."/>
            <person name="Cummins S.F."/>
            <person name="Goodstein D.M."/>
            <person name="Harris C."/>
            <person name="Jackson D.J."/>
            <person name="Leys S.P."/>
            <person name="Shu S."/>
            <person name="Woodcroft B.J."/>
            <person name="Vervoort M."/>
            <person name="Kosik K.S."/>
            <person name="Manning G."/>
            <person name="Degnan B.M."/>
            <person name="Rokhsar D.S."/>
        </authorList>
    </citation>
    <scope>NUCLEOTIDE SEQUENCE [LARGE SCALE GENOMIC DNA]</scope>
</reference>
<reference evidence="2" key="2">
    <citation type="submission" date="2024-06" db="UniProtKB">
        <authorList>
            <consortium name="EnsemblMetazoa"/>
        </authorList>
    </citation>
    <scope>IDENTIFICATION</scope>
</reference>
<evidence type="ECO:0000313" key="3">
    <source>
        <dbReference type="Proteomes" id="UP000007879"/>
    </source>
</evidence>
<dbReference type="Proteomes" id="UP000007879">
    <property type="component" value="Unassembled WGS sequence"/>
</dbReference>
<dbReference type="KEGG" id="aqu:109592262"/>
<dbReference type="RefSeq" id="XP_019863314.1">
    <property type="nucleotide sequence ID" value="XM_020007755.1"/>
</dbReference>
<organism evidence="2 3">
    <name type="scientific">Amphimedon queenslandica</name>
    <name type="common">Sponge</name>
    <dbReference type="NCBI Taxonomy" id="400682"/>
    <lineage>
        <taxon>Eukaryota</taxon>
        <taxon>Metazoa</taxon>
        <taxon>Porifera</taxon>
        <taxon>Demospongiae</taxon>
        <taxon>Heteroscleromorpha</taxon>
        <taxon>Haplosclerida</taxon>
        <taxon>Niphatidae</taxon>
        <taxon>Amphimedon</taxon>
    </lineage>
</organism>
<dbReference type="EnsemblMetazoa" id="XM_020007755.1">
    <property type="protein sequence ID" value="XP_019863314.1"/>
    <property type="gene ID" value="LOC109592262"/>
</dbReference>
<evidence type="ECO:0000256" key="1">
    <source>
        <dbReference type="SAM" id="MobiDB-lite"/>
    </source>
</evidence>
<accession>A0AAN0K212</accession>